<evidence type="ECO:0000313" key="2">
    <source>
        <dbReference type="EMBL" id="MEQ2238766.1"/>
    </source>
</evidence>
<organism evidence="2 3">
    <name type="scientific">Ilyodon furcidens</name>
    <name type="common">goldbreast splitfin</name>
    <dbReference type="NCBI Taxonomy" id="33524"/>
    <lineage>
        <taxon>Eukaryota</taxon>
        <taxon>Metazoa</taxon>
        <taxon>Chordata</taxon>
        <taxon>Craniata</taxon>
        <taxon>Vertebrata</taxon>
        <taxon>Euteleostomi</taxon>
        <taxon>Actinopterygii</taxon>
        <taxon>Neopterygii</taxon>
        <taxon>Teleostei</taxon>
        <taxon>Neoteleostei</taxon>
        <taxon>Acanthomorphata</taxon>
        <taxon>Ovalentaria</taxon>
        <taxon>Atherinomorphae</taxon>
        <taxon>Cyprinodontiformes</taxon>
        <taxon>Goodeidae</taxon>
        <taxon>Ilyodon</taxon>
    </lineage>
</organism>
<protein>
    <submittedName>
        <fullName evidence="2">Uncharacterized protein</fullName>
    </submittedName>
</protein>
<proteinExistence type="predicted"/>
<comment type="caution">
    <text evidence="2">The sequence shown here is derived from an EMBL/GenBank/DDBJ whole genome shotgun (WGS) entry which is preliminary data.</text>
</comment>
<reference evidence="2 3" key="1">
    <citation type="submission" date="2021-06" db="EMBL/GenBank/DDBJ databases">
        <authorList>
            <person name="Palmer J.M."/>
        </authorList>
    </citation>
    <scope>NUCLEOTIDE SEQUENCE [LARGE SCALE GENOMIC DNA]</scope>
    <source>
        <strain evidence="3">if_2019</strain>
        <tissue evidence="2">Muscle</tissue>
    </source>
</reference>
<name>A0ABV0U222_9TELE</name>
<keyword evidence="1" id="KW-0472">Membrane</keyword>
<keyword evidence="1" id="KW-0812">Transmembrane</keyword>
<feature type="transmembrane region" description="Helical" evidence="1">
    <location>
        <begin position="34"/>
        <end position="53"/>
    </location>
</feature>
<feature type="transmembrane region" description="Helical" evidence="1">
    <location>
        <begin position="98"/>
        <end position="119"/>
    </location>
</feature>
<dbReference type="EMBL" id="JAHRIQ010053930">
    <property type="protein sequence ID" value="MEQ2238766.1"/>
    <property type="molecule type" value="Genomic_DNA"/>
</dbReference>
<gene>
    <name evidence="2" type="ORF">ILYODFUR_036668</name>
</gene>
<evidence type="ECO:0000313" key="3">
    <source>
        <dbReference type="Proteomes" id="UP001482620"/>
    </source>
</evidence>
<dbReference type="Proteomes" id="UP001482620">
    <property type="component" value="Unassembled WGS sequence"/>
</dbReference>
<evidence type="ECO:0000256" key="1">
    <source>
        <dbReference type="SAM" id="Phobius"/>
    </source>
</evidence>
<keyword evidence="1" id="KW-1133">Transmembrane helix</keyword>
<sequence>MDFYLSGYTVLTCPNRSLFDDACVFIQVWQRPSVSFLFVPPITGYLFLGLLFWSIRAFLWTWHVCAAPVTADVHLRIINLCSFIYADPLSDPLSIHSTPSFLCVEFLVLPSILLFVYWLKFLF</sequence>
<accession>A0ABV0U222</accession>
<keyword evidence="3" id="KW-1185">Reference proteome</keyword>